<dbReference type="InterPro" id="IPR000515">
    <property type="entry name" value="MetI-like"/>
</dbReference>
<reference evidence="9 10" key="1">
    <citation type="journal article" date="2015" name="Genome Announc.">
        <title>Genome Assemblies of Three Soil-Associated Devosia species: D. insulae, D. limi, and D. soli.</title>
        <authorList>
            <person name="Hassan Y.I."/>
            <person name="Lepp D."/>
            <person name="Zhou T."/>
        </authorList>
    </citation>
    <scope>NUCLEOTIDE SEQUENCE [LARGE SCALE GENOMIC DNA]</scope>
    <source>
        <strain evidence="9 10">DS-56</strain>
    </source>
</reference>
<comment type="similarity">
    <text evidence="7">Belongs to the binding-protein-dependent transport system permease family.</text>
</comment>
<keyword evidence="3" id="KW-1003">Cell membrane</keyword>
<evidence type="ECO:0000259" key="8">
    <source>
        <dbReference type="PROSITE" id="PS50928"/>
    </source>
</evidence>
<evidence type="ECO:0000256" key="2">
    <source>
        <dbReference type="ARBA" id="ARBA00022448"/>
    </source>
</evidence>
<dbReference type="PANTHER" id="PTHR30193:SF37">
    <property type="entry name" value="INNER MEMBRANE ABC TRANSPORTER PERMEASE PROTEIN YCJO"/>
    <property type="match status" value="1"/>
</dbReference>
<keyword evidence="4 7" id="KW-0812">Transmembrane</keyword>
<feature type="transmembrane region" description="Helical" evidence="7">
    <location>
        <begin position="110"/>
        <end position="130"/>
    </location>
</feature>
<keyword evidence="5 7" id="KW-1133">Transmembrane helix</keyword>
<evidence type="ECO:0000313" key="10">
    <source>
        <dbReference type="Proteomes" id="UP000095463"/>
    </source>
</evidence>
<feature type="domain" description="ABC transmembrane type-1" evidence="8">
    <location>
        <begin position="73"/>
        <end position="285"/>
    </location>
</feature>
<protein>
    <recommendedName>
        <fullName evidence="8">ABC transmembrane type-1 domain-containing protein</fullName>
    </recommendedName>
</protein>
<evidence type="ECO:0000313" key="9">
    <source>
        <dbReference type="EMBL" id="OEO33151.1"/>
    </source>
</evidence>
<dbReference type="AlphaFoldDB" id="A0A1E5XX36"/>
<evidence type="ECO:0000256" key="4">
    <source>
        <dbReference type="ARBA" id="ARBA00022692"/>
    </source>
</evidence>
<dbReference type="CDD" id="cd06261">
    <property type="entry name" value="TM_PBP2"/>
    <property type="match status" value="1"/>
</dbReference>
<sequence>MSQIGVSPRGAERFWVIVLLLPTLLGLALGAFGSIAATIGISLFQWDLLSPAKWVGFDNYLALPENRNFLKALGNTALFSVIYVPATLSISLVVAVLLNQRIRGVSLFRLIYFIPVVTSPTAVGLVWTWIYSKDKGVLNAIITTFGGDPVHWLGSDMALYSVVIVNVWGAIGEGMIIFLGGLQAIPRDVYEAATIDGASRFQQFLAVTIPMLLPSIFFQAVLCTIHAFQAFDYVYILTQTGNGGSSLPMLVFNIYREGFNYFRMGNASAQSVVLAVIVLGLTLIYSRLNKRWGQQG</sequence>
<evidence type="ECO:0000256" key="6">
    <source>
        <dbReference type="ARBA" id="ARBA00023136"/>
    </source>
</evidence>
<organism evidence="9 10">
    <name type="scientific">Devosia insulae DS-56</name>
    <dbReference type="NCBI Taxonomy" id="1116389"/>
    <lineage>
        <taxon>Bacteria</taxon>
        <taxon>Pseudomonadati</taxon>
        <taxon>Pseudomonadota</taxon>
        <taxon>Alphaproteobacteria</taxon>
        <taxon>Hyphomicrobiales</taxon>
        <taxon>Devosiaceae</taxon>
        <taxon>Devosia</taxon>
    </lineage>
</organism>
<dbReference type="InterPro" id="IPR051393">
    <property type="entry name" value="ABC_transporter_permease"/>
</dbReference>
<evidence type="ECO:0000256" key="1">
    <source>
        <dbReference type="ARBA" id="ARBA00004651"/>
    </source>
</evidence>
<dbReference type="PANTHER" id="PTHR30193">
    <property type="entry name" value="ABC TRANSPORTER PERMEASE PROTEIN"/>
    <property type="match status" value="1"/>
</dbReference>
<feature type="transmembrane region" description="Helical" evidence="7">
    <location>
        <begin position="77"/>
        <end position="98"/>
    </location>
</feature>
<evidence type="ECO:0000256" key="3">
    <source>
        <dbReference type="ARBA" id="ARBA00022475"/>
    </source>
</evidence>
<feature type="transmembrane region" description="Helical" evidence="7">
    <location>
        <begin position="14"/>
        <end position="44"/>
    </location>
</feature>
<evidence type="ECO:0000256" key="7">
    <source>
        <dbReference type="RuleBase" id="RU363032"/>
    </source>
</evidence>
<name>A0A1E5XX36_9HYPH</name>
<comment type="caution">
    <text evidence="9">The sequence shown here is derived from an EMBL/GenBank/DDBJ whole genome shotgun (WGS) entry which is preliminary data.</text>
</comment>
<comment type="subcellular location">
    <subcellularLocation>
        <location evidence="1 7">Cell membrane</location>
        <topology evidence="1 7">Multi-pass membrane protein</topology>
    </subcellularLocation>
</comment>
<dbReference type="PROSITE" id="PS50928">
    <property type="entry name" value="ABC_TM1"/>
    <property type="match status" value="1"/>
</dbReference>
<keyword evidence="10" id="KW-1185">Reference proteome</keyword>
<proteinExistence type="inferred from homology"/>
<dbReference type="GO" id="GO:0055085">
    <property type="term" value="P:transmembrane transport"/>
    <property type="evidence" value="ECO:0007669"/>
    <property type="project" value="InterPro"/>
</dbReference>
<feature type="transmembrane region" description="Helical" evidence="7">
    <location>
        <begin position="267"/>
        <end position="286"/>
    </location>
</feature>
<dbReference type="Proteomes" id="UP000095463">
    <property type="component" value="Unassembled WGS sequence"/>
</dbReference>
<keyword evidence="2 7" id="KW-0813">Transport</keyword>
<gene>
    <name evidence="9" type="ORF">VW23_000655</name>
</gene>
<dbReference type="Gene3D" id="1.10.3720.10">
    <property type="entry name" value="MetI-like"/>
    <property type="match status" value="1"/>
</dbReference>
<accession>A0A1E5XX36</accession>
<evidence type="ECO:0000256" key="5">
    <source>
        <dbReference type="ARBA" id="ARBA00022989"/>
    </source>
</evidence>
<dbReference type="InterPro" id="IPR035906">
    <property type="entry name" value="MetI-like_sf"/>
</dbReference>
<dbReference type="Pfam" id="PF00528">
    <property type="entry name" value="BPD_transp_1"/>
    <property type="match status" value="1"/>
</dbReference>
<keyword evidence="6 7" id="KW-0472">Membrane</keyword>
<dbReference type="SUPFAM" id="SSF161098">
    <property type="entry name" value="MetI-like"/>
    <property type="match status" value="1"/>
</dbReference>
<dbReference type="EMBL" id="LAJE02000024">
    <property type="protein sequence ID" value="OEO33151.1"/>
    <property type="molecule type" value="Genomic_DNA"/>
</dbReference>
<feature type="transmembrane region" description="Helical" evidence="7">
    <location>
        <begin position="158"/>
        <end position="182"/>
    </location>
</feature>
<feature type="transmembrane region" description="Helical" evidence="7">
    <location>
        <begin position="203"/>
        <end position="227"/>
    </location>
</feature>
<dbReference type="RefSeq" id="WP_069907719.1">
    <property type="nucleotide sequence ID" value="NZ_LAJE02000024.1"/>
</dbReference>
<dbReference type="GO" id="GO:0005886">
    <property type="term" value="C:plasma membrane"/>
    <property type="evidence" value="ECO:0007669"/>
    <property type="project" value="UniProtKB-SubCell"/>
</dbReference>